<proteinExistence type="predicted"/>
<keyword evidence="6" id="KW-1185">Reference proteome</keyword>
<gene>
    <name evidence="4" type="primary">luxA</name>
    <name evidence="4" type="ORF">IHBHHGIJ_03278</name>
    <name evidence="5" type="ORF">KFEGEMFD_03491</name>
</gene>
<reference evidence="6 7" key="1">
    <citation type="submission" date="2019-11" db="EMBL/GenBank/DDBJ databases">
        <authorList>
            <person name="Holert J."/>
        </authorList>
    </citation>
    <scope>NUCLEOTIDE SEQUENCE [LARGE SCALE GENOMIC DNA]</scope>
    <source>
        <strain evidence="5">BC3_2A</strain>
        <strain evidence="4">SB11_1A</strain>
    </source>
</reference>
<dbReference type="SUPFAM" id="SSF51679">
    <property type="entry name" value="Bacterial luciferase-like"/>
    <property type="match status" value="1"/>
</dbReference>
<dbReference type="AlphaFoldDB" id="A0A5S9Q307"/>
<accession>A0A5S9Q307</accession>
<keyword evidence="1 4" id="KW-0560">Oxidoreductase</keyword>
<evidence type="ECO:0000313" key="4">
    <source>
        <dbReference type="EMBL" id="CAA0111230.1"/>
    </source>
</evidence>
<dbReference type="Proteomes" id="UP000439591">
    <property type="component" value="Unassembled WGS sequence"/>
</dbReference>
<dbReference type="InterPro" id="IPR036661">
    <property type="entry name" value="Luciferase-like_sf"/>
</dbReference>
<name>A0A5S9Q307_9GAMM</name>
<dbReference type="PANTHER" id="PTHR30137:SF8">
    <property type="entry name" value="BLR5498 PROTEIN"/>
    <property type="match status" value="1"/>
</dbReference>
<protein>
    <submittedName>
        <fullName evidence="4">Alkanal monooxygenase alpha chain</fullName>
        <ecNumber evidence="4">1.14.14.3</ecNumber>
    </submittedName>
</protein>
<dbReference type="Proteomes" id="UP000435877">
    <property type="component" value="Unassembled WGS sequence"/>
</dbReference>
<evidence type="ECO:0000313" key="5">
    <source>
        <dbReference type="EMBL" id="CAA0118520.1"/>
    </source>
</evidence>
<evidence type="ECO:0000259" key="3">
    <source>
        <dbReference type="Pfam" id="PF00296"/>
    </source>
</evidence>
<dbReference type="RefSeq" id="WP_159270048.1">
    <property type="nucleotide sequence ID" value="NZ_CACSIK010000003.1"/>
</dbReference>
<keyword evidence="2 4" id="KW-0503">Monooxygenase</keyword>
<dbReference type="EMBL" id="CACSIM010000006">
    <property type="protein sequence ID" value="CAA0118520.1"/>
    <property type="molecule type" value="Genomic_DNA"/>
</dbReference>
<evidence type="ECO:0000256" key="1">
    <source>
        <dbReference type="ARBA" id="ARBA00023002"/>
    </source>
</evidence>
<dbReference type="GO" id="GO:0047646">
    <property type="term" value="F:alkanal monooxygenase (FMN-linked) activity"/>
    <property type="evidence" value="ECO:0007669"/>
    <property type="project" value="UniProtKB-EC"/>
</dbReference>
<evidence type="ECO:0000313" key="6">
    <source>
        <dbReference type="Proteomes" id="UP000435877"/>
    </source>
</evidence>
<dbReference type="InterPro" id="IPR050766">
    <property type="entry name" value="Bact_Lucif_Oxidored"/>
</dbReference>
<dbReference type="GO" id="GO:0005829">
    <property type="term" value="C:cytosol"/>
    <property type="evidence" value="ECO:0007669"/>
    <property type="project" value="TreeGrafter"/>
</dbReference>
<dbReference type="Pfam" id="PF00296">
    <property type="entry name" value="Bac_luciferase"/>
    <property type="match status" value="1"/>
</dbReference>
<dbReference type="InterPro" id="IPR011251">
    <property type="entry name" value="Luciferase-like_dom"/>
</dbReference>
<dbReference type="OrthoDB" id="7903015at2"/>
<dbReference type="EC" id="1.14.14.3" evidence="4"/>
<evidence type="ECO:0000313" key="7">
    <source>
        <dbReference type="Proteomes" id="UP000439591"/>
    </source>
</evidence>
<dbReference type="PANTHER" id="PTHR30137">
    <property type="entry name" value="LUCIFERASE-LIKE MONOOXYGENASE"/>
    <property type="match status" value="1"/>
</dbReference>
<dbReference type="Gene3D" id="3.20.20.30">
    <property type="entry name" value="Luciferase-like domain"/>
    <property type="match status" value="1"/>
</dbReference>
<dbReference type="EMBL" id="CACSIK010000003">
    <property type="protein sequence ID" value="CAA0111230.1"/>
    <property type="molecule type" value="Genomic_DNA"/>
</dbReference>
<evidence type="ECO:0000256" key="2">
    <source>
        <dbReference type="ARBA" id="ARBA00023033"/>
    </source>
</evidence>
<feature type="domain" description="Luciferase-like" evidence="3">
    <location>
        <begin position="8"/>
        <end position="316"/>
    </location>
</feature>
<sequence length="354" mass="40074">MEKIGLQIMFQNYGSQISDVEHVKDEIAIAEMAEPMGFNEIWPVEHHFTDYSACPDNTQFLSYLAGRTSTIKLATGAVILPWNDPLRVAEKITFLDHLSNGRAVFGVGRGLARCEYEGFGVDMEESRGRFDESAAMIIAGLESGYVEGDGEYYKQSRVEIRPRTISGWRDRFYSVAMSPDSVLQVAKLGAQMILFSNKTDEKLKESIDIYNAEYRKHHDDEPKPPRLCDFVVCHEDAAEARKLAKAHIGGYFASVMDHYELAGDHFKNSKVYQSYGDDIDVYEKTDFEVLMDAYIDCNLYGTPEQIIERVERRRSIIGDYEQNICVKFGGNTQASAINTMELFMGKVLPALRAK</sequence>
<organism evidence="4 6">
    <name type="scientific">Zhongshania aliphaticivorans</name>
    <dbReference type="NCBI Taxonomy" id="1470434"/>
    <lineage>
        <taxon>Bacteria</taxon>
        <taxon>Pseudomonadati</taxon>
        <taxon>Pseudomonadota</taxon>
        <taxon>Gammaproteobacteria</taxon>
        <taxon>Cellvibrionales</taxon>
        <taxon>Spongiibacteraceae</taxon>
        <taxon>Zhongshania</taxon>
    </lineage>
</organism>